<dbReference type="EMBL" id="WIUZ02000009">
    <property type="protein sequence ID" value="KAF9783746.1"/>
    <property type="molecule type" value="Genomic_DNA"/>
</dbReference>
<dbReference type="AlphaFoldDB" id="A0A9P6HBK5"/>
<sequence>MGRQTAAIDARKAEIRRLRTSKERYARKYDEAKERIVGLEREVKRASRDRQASLEKRDKDIQTVEDEFARAKELLSARTKELSGAQSFLSTTDRLSEAEVLGIVRDLNENVFQVAANLTEEWEKLALARSTRFTIHEKSLVHFSQFYGPILVDRAYQRDPAAVTYLVQSCLCYFAMEITSSWRRGHDVGKLKILGSVYERLSASEAQAISARWKSLTHAHLSEPSSSYNSTSIVQQIANVLWITGSFQSVQHSLDFVKANAFNRLETVYQLASRLESVFMVDLISCDMYLLCDAPRTAFDDTRMTREFECTLQRRDKVAGITGVGVEKTVWGRRGEELRVEVLLKATVVLEGDFVDS</sequence>
<name>A0A9P6HBK5_9AGAM</name>
<feature type="coiled-coil region" evidence="1">
    <location>
        <begin position="15"/>
        <end position="56"/>
    </location>
</feature>
<evidence type="ECO:0000313" key="2">
    <source>
        <dbReference type="EMBL" id="KAF9783746.1"/>
    </source>
</evidence>
<keyword evidence="3" id="KW-1185">Reference proteome</keyword>
<gene>
    <name evidence="2" type="ORF">BJ322DRAFT_1109595</name>
</gene>
<proteinExistence type="predicted"/>
<accession>A0A9P6HBK5</accession>
<evidence type="ECO:0000256" key="1">
    <source>
        <dbReference type="SAM" id="Coils"/>
    </source>
</evidence>
<evidence type="ECO:0000313" key="3">
    <source>
        <dbReference type="Proteomes" id="UP000736335"/>
    </source>
</evidence>
<comment type="caution">
    <text evidence="2">The sequence shown here is derived from an EMBL/GenBank/DDBJ whole genome shotgun (WGS) entry which is preliminary data.</text>
</comment>
<organism evidence="2 3">
    <name type="scientific">Thelephora terrestris</name>
    <dbReference type="NCBI Taxonomy" id="56493"/>
    <lineage>
        <taxon>Eukaryota</taxon>
        <taxon>Fungi</taxon>
        <taxon>Dikarya</taxon>
        <taxon>Basidiomycota</taxon>
        <taxon>Agaricomycotina</taxon>
        <taxon>Agaricomycetes</taxon>
        <taxon>Thelephorales</taxon>
        <taxon>Thelephoraceae</taxon>
        <taxon>Thelephora</taxon>
    </lineage>
</organism>
<reference evidence="2" key="2">
    <citation type="submission" date="2020-11" db="EMBL/GenBank/DDBJ databases">
        <authorList>
            <consortium name="DOE Joint Genome Institute"/>
            <person name="Kuo A."/>
            <person name="Miyauchi S."/>
            <person name="Kiss E."/>
            <person name="Drula E."/>
            <person name="Kohler A."/>
            <person name="Sanchez-Garcia M."/>
            <person name="Andreopoulos B."/>
            <person name="Barry K.W."/>
            <person name="Bonito G."/>
            <person name="Buee M."/>
            <person name="Carver A."/>
            <person name="Chen C."/>
            <person name="Cichocki N."/>
            <person name="Clum A."/>
            <person name="Culley D."/>
            <person name="Crous P.W."/>
            <person name="Fauchery L."/>
            <person name="Girlanda M."/>
            <person name="Hayes R."/>
            <person name="Keri Z."/>
            <person name="Labutti K."/>
            <person name="Lipzen A."/>
            <person name="Lombard V."/>
            <person name="Magnuson J."/>
            <person name="Maillard F."/>
            <person name="Morin E."/>
            <person name="Murat C."/>
            <person name="Nolan M."/>
            <person name="Ohm R."/>
            <person name="Pangilinan J."/>
            <person name="Pereira M."/>
            <person name="Perotto S."/>
            <person name="Peter M."/>
            <person name="Riley R."/>
            <person name="Sitrit Y."/>
            <person name="Stielow B."/>
            <person name="Szollosi G."/>
            <person name="Zifcakova L."/>
            <person name="Stursova M."/>
            <person name="Spatafora J.W."/>
            <person name="Tedersoo L."/>
            <person name="Vaario L.-M."/>
            <person name="Yamada A."/>
            <person name="Yan M."/>
            <person name="Wang P."/>
            <person name="Xu J."/>
            <person name="Bruns T."/>
            <person name="Baldrian P."/>
            <person name="Vilgalys R."/>
            <person name="Henrissat B."/>
            <person name="Grigoriev I.V."/>
            <person name="Hibbett D."/>
            <person name="Nagy L.G."/>
            <person name="Martin F.M."/>
        </authorList>
    </citation>
    <scope>NUCLEOTIDE SEQUENCE</scope>
    <source>
        <strain evidence="2">UH-Tt-Lm1</strain>
    </source>
</reference>
<protein>
    <submittedName>
        <fullName evidence="2">Uncharacterized protein</fullName>
    </submittedName>
</protein>
<dbReference type="Proteomes" id="UP000736335">
    <property type="component" value="Unassembled WGS sequence"/>
</dbReference>
<reference evidence="2" key="1">
    <citation type="journal article" date="2020" name="Nat. Commun.">
        <title>Large-scale genome sequencing of mycorrhizal fungi provides insights into the early evolution of symbiotic traits.</title>
        <authorList>
            <person name="Miyauchi S."/>
            <person name="Kiss E."/>
            <person name="Kuo A."/>
            <person name="Drula E."/>
            <person name="Kohler A."/>
            <person name="Sanchez-Garcia M."/>
            <person name="Morin E."/>
            <person name="Andreopoulos B."/>
            <person name="Barry K.W."/>
            <person name="Bonito G."/>
            <person name="Buee M."/>
            <person name="Carver A."/>
            <person name="Chen C."/>
            <person name="Cichocki N."/>
            <person name="Clum A."/>
            <person name="Culley D."/>
            <person name="Crous P.W."/>
            <person name="Fauchery L."/>
            <person name="Girlanda M."/>
            <person name="Hayes R.D."/>
            <person name="Keri Z."/>
            <person name="LaButti K."/>
            <person name="Lipzen A."/>
            <person name="Lombard V."/>
            <person name="Magnuson J."/>
            <person name="Maillard F."/>
            <person name="Murat C."/>
            <person name="Nolan M."/>
            <person name="Ohm R.A."/>
            <person name="Pangilinan J."/>
            <person name="Pereira M.F."/>
            <person name="Perotto S."/>
            <person name="Peter M."/>
            <person name="Pfister S."/>
            <person name="Riley R."/>
            <person name="Sitrit Y."/>
            <person name="Stielow J.B."/>
            <person name="Szollosi G."/>
            <person name="Zifcakova L."/>
            <person name="Stursova M."/>
            <person name="Spatafora J.W."/>
            <person name="Tedersoo L."/>
            <person name="Vaario L.M."/>
            <person name="Yamada A."/>
            <person name="Yan M."/>
            <person name="Wang P."/>
            <person name="Xu J."/>
            <person name="Bruns T."/>
            <person name="Baldrian P."/>
            <person name="Vilgalys R."/>
            <person name="Dunand C."/>
            <person name="Henrissat B."/>
            <person name="Grigoriev I.V."/>
            <person name="Hibbett D."/>
            <person name="Nagy L.G."/>
            <person name="Martin F.M."/>
        </authorList>
    </citation>
    <scope>NUCLEOTIDE SEQUENCE</scope>
    <source>
        <strain evidence="2">UH-Tt-Lm1</strain>
    </source>
</reference>
<keyword evidence="1" id="KW-0175">Coiled coil</keyword>
<dbReference type="OrthoDB" id="3222645at2759"/>